<keyword evidence="4" id="KW-0723">Serine/threonine-protein kinase</keyword>
<dbReference type="GO" id="GO:0004674">
    <property type="term" value="F:protein serine/threonine kinase activity"/>
    <property type="evidence" value="ECO:0007669"/>
    <property type="project" value="UniProtKB-KW"/>
</dbReference>
<dbReference type="PROSITE" id="PS50011">
    <property type="entry name" value="PROTEIN_KINASE_DOM"/>
    <property type="match status" value="1"/>
</dbReference>
<comment type="catalytic activity">
    <reaction evidence="15">
        <text>L-tyrosyl-[protein] + ATP = O-phospho-L-tyrosyl-[protein] + ADP + H(+)</text>
        <dbReference type="Rhea" id="RHEA:10596"/>
        <dbReference type="Rhea" id="RHEA-COMP:10136"/>
        <dbReference type="Rhea" id="RHEA-COMP:20101"/>
        <dbReference type="ChEBI" id="CHEBI:15378"/>
        <dbReference type="ChEBI" id="CHEBI:30616"/>
        <dbReference type="ChEBI" id="CHEBI:46858"/>
        <dbReference type="ChEBI" id="CHEBI:61978"/>
        <dbReference type="ChEBI" id="CHEBI:456216"/>
        <dbReference type="EC" id="2.7.12.1"/>
    </reaction>
</comment>
<dbReference type="Proteomes" id="UP000681967">
    <property type="component" value="Unassembled WGS sequence"/>
</dbReference>
<comment type="catalytic activity">
    <reaction evidence="14">
        <text>L-threonyl-[protein] + ATP = O-phospho-L-threonyl-[protein] + ADP + H(+)</text>
        <dbReference type="Rhea" id="RHEA:46608"/>
        <dbReference type="Rhea" id="RHEA-COMP:11060"/>
        <dbReference type="Rhea" id="RHEA-COMP:11605"/>
        <dbReference type="ChEBI" id="CHEBI:15378"/>
        <dbReference type="ChEBI" id="CHEBI:30013"/>
        <dbReference type="ChEBI" id="CHEBI:30616"/>
        <dbReference type="ChEBI" id="CHEBI:61977"/>
        <dbReference type="ChEBI" id="CHEBI:456216"/>
        <dbReference type="EC" id="2.7.12.1"/>
    </reaction>
</comment>
<dbReference type="GO" id="GO:0070374">
    <property type="term" value="P:positive regulation of ERK1 and ERK2 cascade"/>
    <property type="evidence" value="ECO:0007669"/>
    <property type="project" value="TreeGrafter"/>
</dbReference>
<evidence type="ECO:0000256" key="8">
    <source>
        <dbReference type="ARBA" id="ARBA00022840"/>
    </source>
</evidence>
<keyword evidence="6 16" id="KW-0547">Nucleotide-binding</keyword>
<keyword evidence="9" id="KW-0829">Tyrosine-protein kinase</keyword>
<dbReference type="EC" id="2.7.12.1" evidence="2"/>
<evidence type="ECO:0000256" key="6">
    <source>
        <dbReference type="ARBA" id="ARBA00022741"/>
    </source>
</evidence>
<evidence type="ECO:0000313" key="18">
    <source>
        <dbReference type="EMBL" id="CAF3971042.1"/>
    </source>
</evidence>
<keyword evidence="8 16" id="KW-0067">ATP-binding</keyword>
<dbReference type="InterPro" id="IPR000719">
    <property type="entry name" value="Prot_kinase_dom"/>
</dbReference>
<dbReference type="Pfam" id="PF00069">
    <property type="entry name" value="Pkinase"/>
    <property type="match status" value="1"/>
</dbReference>
<sequence>MTNRFKTSITNTNSNSSLFTQEFAKIIRRYKRFCVYIKRLLEETNRSYNEINDKRVLAPEKFSEIKLSEVNREFIENLSSRPIALIVCSQTYNGKARFVNELLNEALLPESPIIKNNDIVRMIRIKHHVTTGVGLNISGSFELVDTDGVQTAASWSTVPREDIIVNDEKDCRPHRIDEDNDQYETALLEIRKPLTLLGNDLQILITPSNQKLHIKQIYSQITEGIIPIFVYIIDQEKLSDNDLEDLRLFRTVTSNEPILFIRIDRSNSPDNPSLNIDETPCVQIFRQLFDLGFVSLAPTESCDETSEARATQFQSDIIDNGLSNFPLFLNYISKHLDRLTVRAVSNLQCSQELCLDVFNDSAFEMARSTSASEALQEILQSAYQVNISVPTNSNFFKILIDRVKELFRTFSWSNCPRIDPDFKRSVASTILQNLSEAKLAKSVCAQLNDRIRMSHENFDTLLKQLEHRHSDRLKSTEDKQQRVRKEFTPKIARHLLESTSLKDLIEYGLPKFGRELGRGQYGVVYECESWANQRLCVLKSVVPPDDRHWNDLALEFHYLRRIPEHPRVVKLIGSVIDHSNRDQTPVLLVMERLKRDLHAALKHKLAFQTRIQISLDVVEGLRYLHGLGLVHRDIKLKNVLLDSSNHARLTDLGFCKPEVMMSGSLVGTPIHMAPELFTSKYDHTVDIYAFGILFWYICSNGVKLPSNFDICPSKDVLWSRVKQGVRPERLSSFTDECWEIMIKCWQPQPSSRPYLGEVQEKLENIFSKTISNV</sequence>
<organism evidence="18 19">
    <name type="scientific">Rotaria magnacalcarata</name>
    <dbReference type="NCBI Taxonomy" id="392030"/>
    <lineage>
        <taxon>Eukaryota</taxon>
        <taxon>Metazoa</taxon>
        <taxon>Spiralia</taxon>
        <taxon>Gnathifera</taxon>
        <taxon>Rotifera</taxon>
        <taxon>Eurotatoria</taxon>
        <taxon>Bdelloidea</taxon>
        <taxon>Philodinida</taxon>
        <taxon>Philodinidae</taxon>
        <taxon>Rotaria</taxon>
    </lineage>
</organism>
<dbReference type="SUPFAM" id="SSF56112">
    <property type="entry name" value="Protein kinase-like (PK-like)"/>
    <property type="match status" value="1"/>
</dbReference>
<dbReference type="Gene3D" id="1.10.510.10">
    <property type="entry name" value="Transferase(Phosphotransferase) domain 1"/>
    <property type="match status" value="1"/>
</dbReference>
<feature type="binding site" evidence="16">
    <location>
        <position position="539"/>
    </location>
    <ligand>
        <name>ATP</name>
        <dbReference type="ChEBI" id="CHEBI:30616"/>
    </ligand>
</feature>
<evidence type="ECO:0000313" key="19">
    <source>
        <dbReference type="Proteomes" id="UP000681967"/>
    </source>
</evidence>
<evidence type="ECO:0000256" key="14">
    <source>
        <dbReference type="ARBA" id="ARBA00049308"/>
    </source>
</evidence>
<dbReference type="InterPro" id="IPR011009">
    <property type="entry name" value="Kinase-like_dom_sf"/>
</dbReference>
<dbReference type="GO" id="GO:0005524">
    <property type="term" value="F:ATP binding"/>
    <property type="evidence" value="ECO:0007669"/>
    <property type="project" value="UniProtKB-UniRule"/>
</dbReference>
<evidence type="ECO:0000256" key="2">
    <source>
        <dbReference type="ARBA" id="ARBA00013203"/>
    </source>
</evidence>
<evidence type="ECO:0000256" key="13">
    <source>
        <dbReference type="ARBA" id="ARBA00049003"/>
    </source>
</evidence>
<keyword evidence="5" id="KW-0808">Transferase</keyword>
<dbReference type="InterPro" id="IPR008271">
    <property type="entry name" value="Ser/Thr_kinase_AS"/>
</dbReference>
<keyword evidence="7" id="KW-0418">Kinase</keyword>
<evidence type="ECO:0000256" key="5">
    <source>
        <dbReference type="ARBA" id="ARBA00022679"/>
    </source>
</evidence>
<accession>A0A8S2MSG9</accession>
<evidence type="ECO:0000256" key="16">
    <source>
        <dbReference type="PROSITE-ProRule" id="PRU10141"/>
    </source>
</evidence>
<comment type="subcellular location">
    <subcellularLocation>
        <location evidence="1">Cytoplasm</location>
    </subcellularLocation>
</comment>
<dbReference type="InterPro" id="IPR051302">
    <property type="entry name" value="Dual_SerThr-Tyr_Kinase"/>
</dbReference>
<dbReference type="PANTHER" id="PTHR46392:SF1">
    <property type="entry name" value="DUAL SERINE_THREONINE AND TYROSINE PROTEIN KINASE"/>
    <property type="match status" value="1"/>
</dbReference>
<dbReference type="GO" id="GO:0045743">
    <property type="term" value="P:positive regulation of fibroblast growth factor receptor signaling pathway"/>
    <property type="evidence" value="ECO:0007669"/>
    <property type="project" value="TreeGrafter"/>
</dbReference>
<comment type="caution">
    <text evidence="18">The sequence shown here is derived from an EMBL/GenBank/DDBJ whole genome shotgun (WGS) entry which is preliminary data.</text>
</comment>
<dbReference type="PROSITE" id="PS00107">
    <property type="entry name" value="PROTEIN_KINASE_ATP"/>
    <property type="match status" value="1"/>
</dbReference>
<dbReference type="GO" id="GO:0004713">
    <property type="term" value="F:protein tyrosine kinase activity"/>
    <property type="evidence" value="ECO:0007669"/>
    <property type="project" value="UniProtKB-KW"/>
</dbReference>
<dbReference type="GO" id="GO:0043066">
    <property type="term" value="P:negative regulation of apoptotic process"/>
    <property type="evidence" value="ECO:0007669"/>
    <property type="project" value="TreeGrafter"/>
</dbReference>
<evidence type="ECO:0000259" key="17">
    <source>
        <dbReference type="PROSITE" id="PS50011"/>
    </source>
</evidence>
<feature type="domain" description="Protein kinase" evidence="17">
    <location>
        <begin position="510"/>
        <end position="766"/>
    </location>
</feature>
<dbReference type="InterPro" id="IPR017441">
    <property type="entry name" value="Protein_kinase_ATP_BS"/>
</dbReference>
<dbReference type="GO" id="GO:0005737">
    <property type="term" value="C:cytoplasm"/>
    <property type="evidence" value="ECO:0007669"/>
    <property type="project" value="UniProtKB-SubCell"/>
</dbReference>
<dbReference type="GO" id="GO:0004712">
    <property type="term" value="F:protein serine/threonine/tyrosine kinase activity"/>
    <property type="evidence" value="ECO:0007669"/>
    <property type="project" value="UniProtKB-EC"/>
</dbReference>
<keyword evidence="3" id="KW-0963">Cytoplasm</keyword>
<evidence type="ECO:0000256" key="11">
    <source>
        <dbReference type="ARBA" id="ARBA00041268"/>
    </source>
</evidence>
<dbReference type="AlphaFoldDB" id="A0A8S2MSG9"/>
<dbReference type="EMBL" id="CAJOBH010003914">
    <property type="protein sequence ID" value="CAF3971042.1"/>
    <property type="molecule type" value="Genomic_DNA"/>
</dbReference>
<evidence type="ECO:0000256" key="15">
    <source>
        <dbReference type="ARBA" id="ARBA00051680"/>
    </source>
</evidence>
<reference evidence="18" key="1">
    <citation type="submission" date="2021-02" db="EMBL/GenBank/DDBJ databases">
        <authorList>
            <person name="Nowell W R."/>
        </authorList>
    </citation>
    <scope>NUCLEOTIDE SEQUENCE</scope>
</reference>
<evidence type="ECO:0000256" key="4">
    <source>
        <dbReference type="ARBA" id="ARBA00022527"/>
    </source>
</evidence>
<evidence type="ECO:0000256" key="3">
    <source>
        <dbReference type="ARBA" id="ARBA00022490"/>
    </source>
</evidence>
<dbReference type="GO" id="GO:0044344">
    <property type="term" value="P:cellular response to fibroblast growth factor stimulus"/>
    <property type="evidence" value="ECO:0007669"/>
    <property type="project" value="TreeGrafter"/>
</dbReference>
<dbReference type="PROSITE" id="PS00108">
    <property type="entry name" value="PROTEIN_KINASE_ST"/>
    <property type="match status" value="1"/>
</dbReference>
<evidence type="ECO:0000256" key="10">
    <source>
        <dbReference type="ARBA" id="ARBA00040421"/>
    </source>
</evidence>
<dbReference type="PANTHER" id="PTHR46392">
    <property type="entry name" value="DUAL SERINE/THREONINE AND TYROSINE PROTEIN KINASE"/>
    <property type="match status" value="1"/>
</dbReference>
<proteinExistence type="predicted"/>
<evidence type="ECO:0000256" key="12">
    <source>
        <dbReference type="ARBA" id="ARBA00042638"/>
    </source>
</evidence>
<dbReference type="SMART" id="SM00220">
    <property type="entry name" value="S_TKc"/>
    <property type="match status" value="1"/>
</dbReference>
<name>A0A8S2MSG9_9BILA</name>
<protein>
    <recommendedName>
        <fullName evidence="10">Dual serine/threonine and tyrosine protein kinase</fullName>
        <ecNumber evidence="2">2.7.12.1</ecNumber>
    </recommendedName>
    <alternativeName>
        <fullName evidence="12">Dusty protein kinase</fullName>
    </alternativeName>
    <alternativeName>
        <fullName evidence="11">Receptor-interacting serine/threonine-protein kinase 5</fullName>
    </alternativeName>
</protein>
<evidence type="ECO:0000256" key="7">
    <source>
        <dbReference type="ARBA" id="ARBA00022777"/>
    </source>
</evidence>
<comment type="catalytic activity">
    <reaction evidence="13">
        <text>L-seryl-[protein] + ATP = O-phospho-L-seryl-[protein] + ADP + H(+)</text>
        <dbReference type="Rhea" id="RHEA:17989"/>
        <dbReference type="Rhea" id="RHEA-COMP:9863"/>
        <dbReference type="Rhea" id="RHEA-COMP:11604"/>
        <dbReference type="ChEBI" id="CHEBI:15378"/>
        <dbReference type="ChEBI" id="CHEBI:29999"/>
        <dbReference type="ChEBI" id="CHEBI:30616"/>
        <dbReference type="ChEBI" id="CHEBI:83421"/>
        <dbReference type="ChEBI" id="CHEBI:456216"/>
        <dbReference type="EC" id="2.7.12.1"/>
    </reaction>
</comment>
<gene>
    <name evidence="18" type="ORF">BYL167_LOCUS12079</name>
</gene>
<evidence type="ECO:0000256" key="1">
    <source>
        <dbReference type="ARBA" id="ARBA00004496"/>
    </source>
</evidence>
<evidence type="ECO:0000256" key="9">
    <source>
        <dbReference type="ARBA" id="ARBA00023137"/>
    </source>
</evidence>